<evidence type="ECO:0000313" key="1">
    <source>
        <dbReference type="EMBL" id="ACP06261.1"/>
    </source>
</evidence>
<dbReference type="AlphaFoldDB" id="C3LNY5"/>
<proteinExistence type="predicted"/>
<accession>C3LNY5</accession>
<sequence length="35" mass="4181">MKLNDLNKKPLVIKKTALSFQKLKKLQQPVKKFHF</sequence>
<reference evidence="1 2" key="1">
    <citation type="journal article" date="2008" name="PLoS ONE">
        <title>A recalibrated molecular clock and independent origins for the cholera pandemic clones.</title>
        <authorList>
            <person name="Feng L."/>
            <person name="Reeves P.R."/>
            <person name="Lan R."/>
            <person name="Ren Y."/>
            <person name="Gao C."/>
            <person name="Zhou Z."/>
            <person name="Ren Y."/>
            <person name="Cheng J."/>
            <person name="Wang W."/>
            <person name="Wang J."/>
            <person name="Qian W."/>
            <person name="Li D."/>
            <person name="Wang L."/>
        </authorList>
    </citation>
    <scope>NUCLEOTIDE SEQUENCE [LARGE SCALE GENOMIC DNA]</scope>
    <source>
        <strain evidence="1 2">M66-2</strain>
    </source>
</reference>
<organism evidence="1 2">
    <name type="scientific">Vibrio cholerae serotype O1 (strain M66-2)</name>
    <dbReference type="NCBI Taxonomy" id="579112"/>
    <lineage>
        <taxon>Bacteria</taxon>
        <taxon>Pseudomonadati</taxon>
        <taxon>Pseudomonadota</taxon>
        <taxon>Gammaproteobacteria</taxon>
        <taxon>Vibrionales</taxon>
        <taxon>Vibrionaceae</taxon>
        <taxon>Vibrio</taxon>
    </lineage>
</organism>
<dbReference type="Proteomes" id="UP000001217">
    <property type="component" value="Chromosome I"/>
</dbReference>
<dbReference type="KEGG" id="vcm:VCM66_1958"/>
<protein>
    <submittedName>
        <fullName evidence="1">Uncharacterized protein</fullName>
    </submittedName>
</protein>
<gene>
    <name evidence="1" type="ordered locus">VCM66_1958</name>
</gene>
<name>C3LNY5_VIBCM</name>
<dbReference type="EMBL" id="CP001233">
    <property type="protein sequence ID" value="ACP06261.1"/>
    <property type="molecule type" value="Genomic_DNA"/>
</dbReference>
<dbReference type="HOGENOM" id="CLU_3386789_0_0_6"/>
<evidence type="ECO:0000313" key="2">
    <source>
        <dbReference type="Proteomes" id="UP000001217"/>
    </source>
</evidence>